<dbReference type="EMBL" id="CM031825">
    <property type="protein sequence ID" value="KAG6733942.1"/>
    <property type="molecule type" value="Genomic_DNA"/>
</dbReference>
<feature type="transmembrane region" description="Helical" evidence="1">
    <location>
        <begin position="109"/>
        <end position="128"/>
    </location>
</feature>
<dbReference type="PANTHER" id="PTHR37706:SF2">
    <property type="entry name" value="TRANSMEMBRANE PROTEIN"/>
    <property type="match status" value="1"/>
</dbReference>
<sequence length="136" mass="15328">MASLSASLSSAATTIIAFHKPLPSSFSLVFHSFPIIFSTRCHRFFPLSTYHLLSSPVHPYRPSPSFRSNPRVLRPCRPCHAASPGPPPQDDSVPLSGLAASLSKFQDRLQIFFAVFFWMSLFFWASVWDERSRPDK</sequence>
<keyword evidence="1" id="KW-1133">Transmembrane helix</keyword>
<dbReference type="Proteomes" id="UP000811246">
    <property type="component" value="Chromosome 1"/>
</dbReference>
<keyword evidence="4" id="KW-1185">Reference proteome</keyword>
<keyword evidence="1" id="KW-0812">Transmembrane</keyword>
<protein>
    <submittedName>
        <fullName evidence="2">Uncharacterized protein</fullName>
    </submittedName>
</protein>
<gene>
    <name evidence="2" type="ORF">CIPAW_01G246700</name>
    <name evidence="3" type="ORF">I3842_01G248000</name>
</gene>
<accession>A0A8T1RTU1</accession>
<dbReference type="AlphaFoldDB" id="A0A8T1RTU1"/>
<keyword evidence="1" id="KW-0472">Membrane</keyword>
<proteinExistence type="predicted"/>
<dbReference type="EMBL" id="CM031809">
    <property type="protein sequence ID" value="KAG6669472.1"/>
    <property type="molecule type" value="Genomic_DNA"/>
</dbReference>
<evidence type="ECO:0000313" key="4">
    <source>
        <dbReference type="Proteomes" id="UP000811609"/>
    </source>
</evidence>
<evidence type="ECO:0000313" key="2">
    <source>
        <dbReference type="EMBL" id="KAG6669472.1"/>
    </source>
</evidence>
<evidence type="ECO:0000313" key="3">
    <source>
        <dbReference type="EMBL" id="KAG6733942.1"/>
    </source>
</evidence>
<organism evidence="2 4">
    <name type="scientific">Carya illinoinensis</name>
    <name type="common">Pecan</name>
    <dbReference type="NCBI Taxonomy" id="32201"/>
    <lineage>
        <taxon>Eukaryota</taxon>
        <taxon>Viridiplantae</taxon>
        <taxon>Streptophyta</taxon>
        <taxon>Embryophyta</taxon>
        <taxon>Tracheophyta</taxon>
        <taxon>Spermatophyta</taxon>
        <taxon>Magnoliopsida</taxon>
        <taxon>eudicotyledons</taxon>
        <taxon>Gunneridae</taxon>
        <taxon>Pentapetalae</taxon>
        <taxon>rosids</taxon>
        <taxon>fabids</taxon>
        <taxon>Fagales</taxon>
        <taxon>Juglandaceae</taxon>
        <taxon>Carya</taxon>
    </lineage>
</organism>
<reference evidence="2" key="1">
    <citation type="submission" date="2020-12" db="EMBL/GenBank/DDBJ databases">
        <title>WGS assembly of Carya illinoinensis cv. Pawnee.</title>
        <authorList>
            <person name="Platts A."/>
            <person name="Shu S."/>
            <person name="Wright S."/>
            <person name="Barry K."/>
            <person name="Edger P."/>
            <person name="Pires J.C."/>
            <person name="Schmutz J."/>
        </authorList>
    </citation>
    <scope>NUCLEOTIDE SEQUENCE</scope>
    <source>
        <tissue evidence="2">Leaf</tissue>
    </source>
</reference>
<name>A0A8T1RTU1_CARIL</name>
<dbReference type="Proteomes" id="UP000811609">
    <property type="component" value="Chromosome 1"/>
</dbReference>
<reference evidence="3" key="2">
    <citation type="submission" date="2021-01" db="EMBL/GenBank/DDBJ databases">
        <authorList>
            <person name="Lovell J.T."/>
            <person name="Bentley N."/>
            <person name="Bhattarai G."/>
            <person name="Jenkins J.W."/>
            <person name="Sreedasyam A."/>
            <person name="Alarcon Y."/>
            <person name="Bock C."/>
            <person name="Boston L."/>
            <person name="Carlson J."/>
            <person name="Cervantes K."/>
            <person name="Clermont K."/>
            <person name="Krom N."/>
            <person name="Kubenka K."/>
            <person name="Mamidi S."/>
            <person name="Mattison C."/>
            <person name="Monteros M."/>
            <person name="Pisani C."/>
            <person name="Plott C."/>
            <person name="Rajasekar S."/>
            <person name="Rhein H.S."/>
            <person name="Rohla C."/>
            <person name="Song M."/>
            <person name="Hilaire R.S."/>
            <person name="Shu S."/>
            <person name="Wells L."/>
            <person name="Wang X."/>
            <person name="Webber J."/>
            <person name="Heerema R.J."/>
            <person name="Klein P."/>
            <person name="Conner P."/>
            <person name="Grauke L."/>
            <person name="Grimwood J."/>
            <person name="Schmutz J."/>
            <person name="Randall J.J."/>
        </authorList>
    </citation>
    <scope>NUCLEOTIDE SEQUENCE</scope>
    <source>
        <tissue evidence="3">Leaf</tissue>
    </source>
</reference>
<dbReference type="PANTHER" id="PTHR37706">
    <property type="entry name" value="TRANSMEMBRANE PROTEIN"/>
    <property type="match status" value="1"/>
</dbReference>
<comment type="caution">
    <text evidence="2">The sequence shown here is derived from an EMBL/GenBank/DDBJ whole genome shotgun (WGS) entry which is preliminary data.</text>
</comment>
<evidence type="ECO:0000256" key="1">
    <source>
        <dbReference type="SAM" id="Phobius"/>
    </source>
</evidence>